<feature type="region of interest" description="Disordered" evidence="11">
    <location>
        <begin position="761"/>
        <end position="781"/>
    </location>
</feature>
<evidence type="ECO:0000256" key="4">
    <source>
        <dbReference type="ARBA" id="ARBA00022737"/>
    </source>
</evidence>
<evidence type="ECO:0000256" key="1">
    <source>
        <dbReference type="ARBA" id="ARBA00004123"/>
    </source>
</evidence>
<keyword evidence="5" id="KW-0227">DNA damage</keyword>
<evidence type="ECO:0000256" key="7">
    <source>
        <dbReference type="ARBA" id="ARBA00023204"/>
    </source>
</evidence>
<dbReference type="GeneID" id="115475762"/>
<evidence type="ECO:0000259" key="12">
    <source>
        <dbReference type="Pfam" id="PF18282"/>
    </source>
</evidence>
<evidence type="ECO:0000256" key="5">
    <source>
        <dbReference type="ARBA" id="ARBA00022763"/>
    </source>
</evidence>
<evidence type="ECO:0000256" key="10">
    <source>
        <dbReference type="ARBA" id="ARBA00031558"/>
    </source>
</evidence>
<dbReference type="InterPro" id="IPR003903">
    <property type="entry name" value="UIM_dom"/>
</dbReference>
<evidence type="ECO:0000256" key="9">
    <source>
        <dbReference type="ARBA" id="ARBA00029973"/>
    </source>
</evidence>
<dbReference type="GO" id="GO:0070531">
    <property type="term" value="C:BRCA1-A complex"/>
    <property type="evidence" value="ECO:0007669"/>
    <property type="project" value="InterPro"/>
</dbReference>
<protein>
    <recommendedName>
        <fullName evidence="3">BRCA1-A complex subunit RAP80</fullName>
    </recommendedName>
    <alternativeName>
        <fullName evidence="10">Receptor-associated protein 80</fullName>
    </alternativeName>
    <alternativeName>
        <fullName evidence="9">Ubiquitin interaction motif-containing protein 1</fullName>
    </alternativeName>
</protein>
<dbReference type="GO" id="GO:0006325">
    <property type="term" value="P:chromatin organization"/>
    <property type="evidence" value="ECO:0007669"/>
    <property type="project" value="UniProtKB-KW"/>
</dbReference>
<evidence type="ECO:0000256" key="3">
    <source>
        <dbReference type="ARBA" id="ARBA00021660"/>
    </source>
</evidence>
<evidence type="ECO:0000256" key="8">
    <source>
        <dbReference type="ARBA" id="ARBA00023242"/>
    </source>
</evidence>
<feature type="compositionally biased region" description="Basic and acidic residues" evidence="11">
    <location>
        <begin position="296"/>
        <end position="307"/>
    </location>
</feature>
<dbReference type="OrthoDB" id="7536094at2759"/>
<evidence type="ECO:0000256" key="2">
    <source>
        <dbReference type="ARBA" id="ARBA00006465"/>
    </source>
</evidence>
<dbReference type="InParanoid" id="A0A6P7YWC9"/>
<sequence length="781" mass="85802">MPRKRRKSNMEGAGLQSLGGEEEEDDTEERGQMSLTGAKKCGSVDAFIVISDSDGEEMMEKNGLQKRRTKLQLDRVKFAAKRRVAQMTEEEQLALAVKMSEQEASHMNSQQEEEEELLRKAIAASLNSCYTSGSKEQSTSRSQKAAQMEDEVDSEVLVCADVCSDLPLSEPGSQSPSTKVASDGQVAVAKSPVVLLQRLSQEIVDSSSIVLSPEKDNVYARLKEESISPSLSDSSDFVCTSPYRRISLSPIFPCRSPNQWQLVPRKLFAGSGTGLQGTSEQLDQCPDAVGSGKQESSADRLTQDSRGLRFKESHAAPAEKCMPEETEQGGSVHYYWGVPFCPKGVDPSQYTKVIQCQLEVYQKNLKHAQRQLLQKKEYGEPVLPHTSALRISEQAKGDEKDVEDQGVTEEVEQEEEDIKEEVGSAVRQPSINSSESDRSPVQDLEAEEESSAPAEGVTSCGLQSSQALFVEETPEVENRDHPVQIIQSTTWLKAEVDEQASPASTGSPAEDEEVTVCPETQPSPSNSIEAESMKIVPVGNSLLALAGSAITSADEDEINKEYAAVQYVQCPLCGQDFPSVKIEVHAAFCDGLAKMEENQHFSVLTRRQKEMKTKVPNGPDVAAASLHVGKSEKCYVCKSLVLLREYQSHVDNCLQTAVLETEGSRRLRSAKEVGRSEGRLLSMLEQSEPKCADAEVKSSAPELGTQRLFASDVEDDHEAAECSHHACSPTPDFQLSDSPIKAFVAISEVTDCLVDFKKQFSRRPNSRYLSQAGQRRRKRRT</sequence>
<dbReference type="CTD" id="51720"/>
<dbReference type="GO" id="GO:0042393">
    <property type="term" value="F:histone binding"/>
    <property type="evidence" value="ECO:0007669"/>
    <property type="project" value="TreeGrafter"/>
</dbReference>
<dbReference type="AlphaFoldDB" id="A0A6P7YWC9"/>
<keyword evidence="13" id="KW-1185">Reference proteome</keyword>
<keyword evidence="6" id="KW-0156">Chromatin regulator</keyword>
<dbReference type="InterPro" id="IPR040714">
    <property type="entry name" value="RAP80_UIM"/>
</dbReference>
<dbReference type="SMART" id="SM00726">
    <property type="entry name" value="UIM"/>
    <property type="match status" value="2"/>
</dbReference>
<dbReference type="Gene3D" id="6.10.250.1800">
    <property type="match status" value="1"/>
</dbReference>
<feature type="region of interest" description="Disordered" evidence="11">
    <location>
        <begin position="277"/>
        <end position="307"/>
    </location>
</feature>
<dbReference type="CDD" id="cd20912">
    <property type="entry name" value="AIR_RAP80-like"/>
    <property type="match status" value="1"/>
</dbReference>
<feature type="region of interest" description="Disordered" evidence="11">
    <location>
        <begin position="386"/>
        <end position="460"/>
    </location>
</feature>
<comment type="similarity">
    <text evidence="2">Belongs to the RAP80 family.</text>
</comment>
<feature type="region of interest" description="Disordered" evidence="11">
    <location>
        <begin position="1"/>
        <end position="37"/>
    </location>
</feature>
<dbReference type="PANTHER" id="PTHR15932:SF2">
    <property type="entry name" value="BRCA1-A COMPLEX SUBUNIT RAP80"/>
    <property type="match status" value="1"/>
</dbReference>
<dbReference type="KEGG" id="muo:115475762"/>
<keyword evidence="4" id="KW-0677">Repeat</keyword>
<evidence type="ECO:0000313" key="13">
    <source>
        <dbReference type="Proteomes" id="UP000515156"/>
    </source>
</evidence>
<gene>
    <name evidence="14" type="primary">UIMC1</name>
</gene>
<keyword evidence="8" id="KW-0539">Nucleus</keyword>
<name>A0A6P7YWC9_9AMPH</name>
<dbReference type="GO" id="GO:0045739">
    <property type="term" value="P:positive regulation of DNA repair"/>
    <property type="evidence" value="ECO:0007669"/>
    <property type="project" value="TreeGrafter"/>
</dbReference>
<feature type="region of interest" description="Disordered" evidence="11">
    <location>
        <begin position="498"/>
        <end position="527"/>
    </location>
</feature>
<feature type="compositionally biased region" description="Polar residues" evidence="11">
    <location>
        <begin position="518"/>
        <end position="527"/>
    </location>
</feature>
<accession>A0A6P7YWC9</accession>
<feature type="domain" description="RAP80 N-terminal" evidence="12">
    <location>
        <begin position="80"/>
        <end position="134"/>
    </location>
</feature>
<dbReference type="PANTHER" id="PTHR15932">
    <property type="entry name" value="UBIQUITIN INTERACTION MOTIF-CONTAINING PROTEIN 1"/>
    <property type="match status" value="1"/>
</dbReference>
<dbReference type="InterPro" id="IPR038868">
    <property type="entry name" value="RAP80"/>
</dbReference>
<comment type="subcellular location">
    <subcellularLocation>
        <location evidence="1">Nucleus</location>
    </subcellularLocation>
</comment>
<dbReference type="GO" id="GO:0070530">
    <property type="term" value="F:K63-linked polyubiquitin modification-dependent protein binding"/>
    <property type="evidence" value="ECO:0007669"/>
    <property type="project" value="InterPro"/>
</dbReference>
<dbReference type="PROSITE" id="PS50330">
    <property type="entry name" value="UIM"/>
    <property type="match status" value="1"/>
</dbReference>
<proteinExistence type="inferred from homology"/>
<dbReference type="RefSeq" id="XP_030067595.1">
    <property type="nucleotide sequence ID" value="XM_030211735.1"/>
</dbReference>
<dbReference type="FunCoup" id="A0A6P7YWC9">
    <property type="interactions" value="2736"/>
</dbReference>
<feature type="compositionally biased region" description="Acidic residues" evidence="11">
    <location>
        <begin position="400"/>
        <end position="419"/>
    </location>
</feature>
<dbReference type="Pfam" id="PF18282">
    <property type="entry name" value="RAP80_UIM"/>
    <property type="match status" value="1"/>
</dbReference>
<reference evidence="14" key="1">
    <citation type="submission" date="2025-08" db="UniProtKB">
        <authorList>
            <consortium name="RefSeq"/>
        </authorList>
    </citation>
    <scope>IDENTIFICATION</scope>
</reference>
<evidence type="ECO:0000256" key="6">
    <source>
        <dbReference type="ARBA" id="ARBA00022853"/>
    </source>
</evidence>
<dbReference type="Proteomes" id="UP000515156">
    <property type="component" value="Chromosome 8"/>
</dbReference>
<dbReference type="GO" id="GO:0006302">
    <property type="term" value="P:double-strand break repair"/>
    <property type="evidence" value="ECO:0007669"/>
    <property type="project" value="InterPro"/>
</dbReference>
<organism evidence="13 14">
    <name type="scientific">Microcaecilia unicolor</name>
    <dbReference type="NCBI Taxonomy" id="1415580"/>
    <lineage>
        <taxon>Eukaryota</taxon>
        <taxon>Metazoa</taxon>
        <taxon>Chordata</taxon>
        <taxon>Craniata</taxon>
        <taxon>Vertebrata</taxon>
        <taxon>Euteleostomi</taxon>
        <taxon>Amphibia</taxon>
        <taxon>Gymnophiona</taxon>
        <taxon>Siphonopidae</taxon>
        <taxon>Microcaecilia</taxon>
    </lineage>
</organism>
<evidence type="ECO:0000313" key="14">
    <source>
        <dbReference type="RefSeq" id="XP_030067595.1"/>
    </source>
</evidence>
<evidence type="ECO:0000256" key="11">
    <source>
        <dbReference type="SAM" id="MobiDB-lite"/>
    </source>
</evidence>
<keyword evidence="7" id="KW-0234">DNA repair</keyword>